<feature type="compositionally biased region" description="Polar residues" evidence="1">
    <location>
        <begin position="241"/>
        <end position="251"/>
    </location>
</feature>
<sequence>MRCLFCKFSQMIATIQRSYFSTRFQMDASSSSSIPNNNKLVTTRLESHGHPPYSSSPWITSPSSACGLNDLEPDSSYLSQEQVHLLQRALTESPPGFQHRPSSSSSSSPSPSPSSLSSSPSSSSPPSEPHSNPSLEIFLILDNRNARVLFSHSSPSSAAVISDYQYCPEDYAYFAMQSTQQKLAEINYDNHHNKEEEHLARTNCSRELTARHQLAMILTCYFLTVSKTPPPPSPALKPCPISNSSPSQATSSHHHSNLYMNLAPSHSIYIHPLPHYLLILKSDLGPILARKS</sequence>
<dbReference type="AlphaFoldDB" id="A0A0L6U6S7"/>
<feature type="region of interest" description="Disordered" evidence="1">
    <location>
        <begin position="233"/>
        <end position="253"/>
    </location>
</feature>
<name>A0A0L6U6S7_9BASI</name>
<keyword evidence="3" id="KW-1185">Reference proteome</keyword>
<accession>A0A0L6U6S7</accession>
<organism evidence="2 3">
    <name type="scientific">Puccinia sorghi</name>
    <dbReference type="NCBI Taxonomy" id="27349"/>
    <lineage>
        <taxon>Eukaryota</taxon>
        <taxon>Fungi</taxon>
        <taxon>Dikarya</taxon>
        <taxon>Basidiomycota</taxon>
        <taxon>Pucciniomycotina</taxon>
        <taxon>Pucciniomycetes</taxon>
        <taxon>Pucciniales</taxon>
        <taxon>Pucciniaceae</taxon>
        <taxon>Puccinia</taxon>
    </lineage>
</organism>
<dbReference type="VEuPathDB" id="FungiDB:VP01_956g5"/>
<feature type="region of interest" description="Disordered" evidence="1">
    <location>
        <begin position="93"/>
        <end position="131"/>
    </location>
</feature>
<dbReference type="OrthoDB" id="2162994at2759"/>
<feature type="compositionally biased region" description="Low complexity" evidence="1">
    <location>
        <begin position="101"/>
        <end position="131"/>
    </location>
</feature>
<protein>
    <submittedName>
        <fullName evidence="2">Uncharacterized protein</fullName>
    </submittedName>
</protein>
<evidence type="ECO:0000313" key="2">
    <source>
        <dbReference type="EMBL" id="KNZ44037.1"/>
    </source>
</evidence>
<dbReference type="EMBL" id="LAVV01015236">
    <property type="protein sequence ID" value="KNZ44037.1"/>
    <property type="molecule type" value="Genomic_DNA"/>
</dbReference>
<gene>
    <name evidence="2" type="ORF">VP01_956g5</name>
</gene>
<proteinExistence type="predicted"/>
<dbReference type="STRING" id="27349.A0A0L6U6S7"/>
<reference evidence="2 3" key="1">
    <citation type="submission" date="2015-08" db="EMBL/GenBank/DDBJ databases">
        <title>Next Generation Sequencing and Analysis of the Genome of Puccinia sorghi L Schw, the Causal Agent of Maize Common Rust.</title>
        <authorList>
            <person name="Rochi L."/>
            <person name="Burguener G."/>
            <person name="Darino M."/>
            <person name="Turjanski A."/>
            <person name="Kreff E."/>
            <person name="Dieguez M.J."/>
            <person name="Sacco F."/>
        </authorList>
    </citation>
    <scope>NUCLEOTIDE SEQUENCE [LARGE SCALE GENOMIC DNA]</scope>
    <source>
        <strain evidence="2 3">RO10H11247</strain>
    </source>
</reference>
<evidence type="ECO:0000256" key="1">
    <source>
        <dbReference type="SAM" id="MobiDB-lite"/>
    </source>
</evidence>
<evidence type="ECO:0000313" key="3">
    <source>
        <dbReference type="Proteomes" id="UP000037035"/>
    </source>
</evidence>
<comment type="caution">
    <text evidence="2">The sequence shown here is derived from an EMBL/GenBank/DDBJ whole genome shotgun (WGS) entry which is preliminary data.</text>
</comment>
<dbReference type="Proteomes" id="UP000037035">
    <property type="component" value="Unassembled WGS sequence"/>
</dbReference>